<dbReference type="STRING" id="1802306.A3C72_00785"/>
<dbReference type="EMBL" id="MHRK01000006">
    <property type="protein sequence ID" value="OHA24757.1"/>
    <property type="molecule type" value="Genomic_DNA"/>
</dbReference>
<reference evidence="1 2" key="1">
    <citation type="journal article" date="2016" name="Nat. Commun.">
        <title>Thousands of microbial genomes shed light on interconnected biogeochemical processes in an aquifer system.</title>
        <authorList>
            <person name="Anantharaman K."/>
            <person name="Brown C.T."/>
            <person name="Hug L.A."/>
            <person name="Sharon I."/>
            <person name="Castelle C.J."/>
            <person name="Probst A.J."/>
            <person name="Thomas B.C."/>
            <person name="Singh A."/>
            <person name="Wilkins M.J."/>
            <person name="Karaoz U."/>
            <person name="Brodie E.L."/>
            <person name="Williams K.H."/>
            <person name="Hubbard S.S."/>
            <person name="Banfield J.F."/>
        </authorList>
    </citation>
    <scope>NUCLEOTIDE SEQUENCE [LARGE SCALE GENOMIC DNA]</scope>
</reference>
<sequence length="298" mass="32209">MISTAIFINGRVDNSVRTSVSADTESVLEFSAEEETVLPSVGVELPVVWGDLGQKLVSVGAIDRKKFDDLYRERGNFGKGFDELLNGKAESRLKINRENAGYLLNLLWALGLSSKNPVLDEGDMRNPRYGGAERFASTAGWTLALGNPMDHYSAHKFFSLTAEQQALVVKVAKNIYRPCCNNSTYFPDCNHGMAMLGLLQLMASQGVGEREMYKTALAVNSYWFPETYITIASYMKAKGIEWKDVDPKDVLGSDYSSASGYARVSAEAPIRGRQIGGGSGCSVGEGAPASNGGVGCSI</sequence>
<comment type="caution">
    <text evidence="1">The sequence shown here is derived from an EMBL/GenBank/DDBJ whole genome shotgun (WGS) entry which is preliminary data.</text>
</comment>
<organism evidence="1 2">
    <name type="scientific">Candidatus Taylorbacteria bacterium RIFCSPHIGHO2_02_FULL_43_32b</name>
    <dbReference type="NCBI Taxonomy" id="1802306"/>
    <lineage>
        <taxon>Bacteria</taxon>
        <taxon>Candidatus Tayloriibacteriota</taxon>
    </lineage>
</organism>
<dbReference type="Proteomes" id="UP000177130">
    <property type="component" value="Unassembled WGS sequence"/>
</dbReference>
<evidence type="ECO:0000313" key="2">
    <source>
        <dbReference type="Proteomes" id="UP000177130"/>
    </source>
</evidence>
<accession>A0A1G2MLM5</accession>
<gene>
    <name evidence="1" type="ORF">A3C72_00785</name>
</gene>
<proteinExistence type="predicted"/>
<protein>
    <submittedName>
        <fullName evidence="1">Uncharacterized protein</fullName>
    </submittedName>
</protein>
<evidence type="ECO:0000313" key="1">
    <source>
        <dbReference type="EMBL" id="OHA24757.1"/>
    </source>
</evidence>
<name>A0A1G2MLM5_9BACT</name>
<dbReference type="AlphaFoldDB" id="A0A1G2MLM5"/>